<dbReference type="Proteomes" id="UP000186168">
    <property type="component" value="Unassembled WGS sequence"/>
</dbReference>
<gene>
    <name evidence="2" type="ORF">SPAR_31916</name>
</gene>
<feature type="compositionally biased region" description="Polar residues" evidence="1">
    <location>
        <begin position="50"/>
        <end position="61"/>
    </location>
</feature>
<organism evidence="2 3">
    <name type="scientific">Streptomyces sparsogenes DSM 40356</name>
    <dbReference type="NCBI Taxonomy" id="1331668"/>
    <lineage>
        <taxon>Bacteria</taxon>
        <taxon>Bacillati</taxon>
        <taxon>Actinomycetota</taxon>
        <taxon>Actinomycetes</taxon>
        <taxon>Kitasatosporales</taxon>
        <taxon>Streptomycetaceae</taxon>
        <taxon>Streptomyces</taxon>
    </lineage>
</organism>
<dbReference type="RefSeq" id="WP_076971640.1">
    <property type="nucleotide sequence ID" value="NZ_ASQP01000399.1"/>
</dbReference>
<evidence type="ECO:0000313" key="2">
    <source>
        <dbReference type="EMBL" id="OMI35373.1"/>
    </source>
</evidence>
<evidence type="ECO:0000256" key="1">
    <source>
        <dbReference type="SAM" id="MobiDB-lite"/>
    </source>
</evidence>
<name>A0A1R1SAR1_9ACTN</name>
<comment type="caution">
    <text evidence="2">The sequence shown here is derived from an EMBL/GenBank/DDBJ whole genome shotgun (WGS) entry which is preliminary data.</text>
</comment>
<proteinExistence type="predicted"/>
<dbReference type="EMBL" id="ASQP01000399">
    <property type="protein sequence ID" value="OMI35373.1"/>
    <property type="molecule type" value="Genomic_DNA"/>
</dbReference>
<dbReference type="AlphaFoldDB" id="A0A1R1SAR1"/>
<feature type="region of interest" description="Disordered" evidence="1">
    <location>
        <begin position="29"/>
        <end position="69"/>
    </location>
</feature>
<protein>
    <submittedName>
        <fullName evidence="2">Uncharacterized protein</fullName>
    </submittedName>
</protein>
<keyword evidence="3" id="KW-1185">Reference proteome</keyword>
<sequence length="69" mass="7645">MLFVAALLLPVLVLLLIAVDRIEDWLAETGRDPADHPRAHRHLRLIPGRASQNAARSQSDLPEQRSDAA</sequence>
<accession>A0A1R1SAR1</accession>
<reference evidence="2 3" key="1">
    <citation type="submission" date="2013-05" db="EMBL/GenBank/DDBJ databases">
        <title>Genome sequence of Streptomyces sparsogenes DSM 40356.</title>
        <authorList>
            <person name="Coyne S."/>
            <person name="Seebeck F.P."/>
        </authorList>
    </citation>
    <scope>NUCLEOTIDE SEQUENCE [LARGE SCALE GENOMIC DNA]</scope>
    <source>
        <strain evidence="2 3">DSM 40356</strain>
    </source>
</reference>
<evidence type="ECO:0000313" key="3">
    <source>
        <dbReference type="Proteomes" id="UP000186168"/>
    </source>
</evidence>